<keyword evidence="2" id="KW-1185">Reference proteome</keyword>
<dbReference type="InterPro" id="IPR009660">
    <property type="entry name" value="Phage_A500_Gp15"/>
</dbReference>
<evidence type="ECO:0000313" key="1">
    <source>
        <dbReference type="EMBL" id="WXL28604.1"/>
    </source>
</evidence>
<proteinExistence type="predicted"/>
<reference evidence="1" key="1">
    <citation type="submission" date="2024-03" db="EMBL/GenBank/DDBJ databases">
        <title>Complete genome sequence of Mycoplasma gypis type strain B1/T1.</title>
        <authorList>
            <person name="Spergser J."/>
        </authorList>
    </citation>
    <scope>NUCLEOTIDE SEQUENCE [LARGE SCALE GENOMIC DNA]</scope>
    <source>
        <strain evidence="1">B1/T1</strain>
    </source>
</reference>
<dbReference type="EMBL" id="CP148066">
    <property type="protein sequence ID" value="WXL28604.1"/>
    <property type="molecule type" value="Genomic_DNA"/>
</dbReference>
<gene>
    <name evidence="1" type="ORF">WG616_01050</name>
</gene>
<organism evidence="1 2">
    <name type="scientific">[Mycoplasma] gypis</name>
    <dbReference type="NCBI Taxonomy" id="92404"/>
    <lineage>
        <taxon>Bacteria</taxon>
        <taxon>Bacillati</taxon>
        <taxon>Mycoplasmatota</taxon>
        <taxon>Mycoplasmoidales</taxon>
        <taxon>Metamycoplasmataceae</taxon>
        <taxon>Metamycoplasma</taxon>
    </lineage>
</organism>
<name>A0ABZ2RNK1_9BACT</name>
<protein>
    <submittedName>
        <fullName evidence="1">Gp15 family bacteriophage protein</fullName>
    </submittedName>
</protein>
<accession>A0ABZ2RNK1</accession>
<sequence>MIPTNNSLHWAKRNRKKVTEVYLDYVEDLDTIVANFRQVYNLEPLQVLRLKFKLFITYLANLPATSTLSQIMQIRGLPDSEIEDDKILKLKQKIRLKKQTPQPSQEALGLFVESIISKGGK</sequence>
<dbReference type="Pfam" id="PF06854">
    <property type="entry name" value="Phage_Gp15"/>
    <property type="match status" value="1"/>
</dbReference>
<dbReference type="RefSeq" id="WP_205498932.1">
    <property type="nucleotide sequence ID" value="NZ_CP148066.1"/>
</dbReference>
<evidence type="ECO:0000313" key="2">
    <source>
        <dbReference type="Proteomes" id="UP001460679"/>
    </source>
</evidence>
<dbReference type="Proteomes" id="UP001460679">
    <property type="component" value="Chromosome"/>
</dbReference>